<protein>
    <recommendedName>
        <fullName evidence="1">GRPD C-terminal domain-containing protein</fullName>
    </recommendedName>
</protein>
<accession>A0AAE1XRT4</accession>
<evidence type="ECO:0000313" key="2">
    <source>
        <dbReference type="EMBL" id="KAK4416401.1"/>
    </source>
</evidence>
<evidence type="ECO:0000259" key="1">
    <source>
        <dbReference type="Pfam" id="PF25335"/>
    </source>
</evidence>
<proteinExistence type="predicted"/>
<dbReference type="Pfam" id="PF25335">
    <property type="entry name" value="GRDP_C"/>
    <property type="match status" value="1"/>
</dbReference>
<comment type="caution">
    <text evidence="2">The sequence shown here is derived from an EMBL/GenBank/DDBJ whole genome shotgun (WGS) entry which is preliminary data.</text>
</comment>
<evidence type="ECO:0000313" key="3">
    <source>
        <dbReference type="Proteomes" id="UP001293254"/>
    </source>
</evidence>
<sequence length="126" mass="14160">MLLRIFFKQKRSQKAKGPKKELEEAVVVGSWNPGETCTLAESADIQNGPVVNSPWSLKLSKYKTMMIGHILELTGPQTVRLFLGGRLDYESRRCEKHKSEHQLENYLVTAVDSLPKDPYGRGSGIT</sequence>
<dbReference type="InterPro" id="IPR057518">
    <property type="entry name" value="GRDP_C"/>
</dbReference>
<dbReference type="AlphaFoldDB" id="A0AAE1XRT4"/>
<reference evidence="2" key="1">
    <citation type="submission" date="2020-06" db="EMBL/GenBank/DDBJ databases">
        <authorList>
            <person name="Li T."/>
            <person name="Hu X."/>
            <person name="Zhang T."/>
            <person name="Song X."/>
            <person name="Zhang H."/>
            <person name="Dai N."/>
            <person name="Sheng W."/>
            <person name="Hou X."/>
            <person name="Wei L."/>
        </authorList>
    </citation>
    <scope>NUCLEOTIDE SEQUENCE</scope>
    <source>
        <strain evidence="2">3651</strain>
        <tissue evidence="2">Leaf</tissue>
    </source>
</reference>
<feature type="domain" description="GRPD C-terminal" evidence="1">
    <location>
        <begin position="10"/>
        <end position="121"/>
    </location>
</feature>
<dbReference type="Proteomes" id="UP001293254">
    <property type="component" value="Unassembled WGS sequence"/>
</dbReference>
<gene>
    <name evidence="2" type="ORF">Salat_2465600</name>
</gene>
<organism evidence="2 3">
    <name type="scientific">Sesamum alatum</name>
    <dbReference type="NCBI Taxonomy" id="300844"/>
    <lineage>
        <taxon>Eukaryota</taxon>
        <taxon>Viridiplantae</taxon>
        <taxon>Streptophyta</taxon>
        <taxon>Embryophyta</taxon>
        <taxon>Tracheophyta</taxon>
        <taxon>Spermatophyta</taxon>
        <taxon>Magnoliopsida</taxon>
        <taxon>eudicotyledons</taxon>
        <taxon>Gunneridae</taxon>
        <taxon>Pentapetalae</taxon>
        <taxon>asterids</taxon>
        <taxon>lamiids</taxon>
        <taxon>Lamiales</taxon>
        <taxon>Pedaliaceae</taxon>
        <taxon>Sesamum</taxon>
    </lineage>
</organism>
<dbReference type="EMBL" id="JACGWO010000010">
    <property type="protein sequence ID" value="KAK4416401.1"/>
    <property type="molecule type" value="Genomic_DNA"/>
</dbReference>
<name>A0AAE1XRT4_9LAMI</name>
<keyword evidence="3" id="KW-1185">Reference proteome</keyword>
<reference evidence="2" key="2">
    <citation type="journal article" date="2024" name="Plant">
        <title>Genomic evolution and insights into agronomic trait innovations of Sesamum species.</title>
        <authorList>
            <person name="Miao H."/>
            <person name="Wang L."/>
            <person name="Qu L."/>
            <person name="Liu H."/>
            <person name="Sun Y."/>
            <person name="Le M."/>
            <person name="Wang Q."/>
            <person name="Wei S."/>
            <person name="Zheng Y."/>
            <person name="Lin W."/>
            <person name="Duan Y."/>
            <person name="Cao H."/>
            <person name="Xiong S."/>
            <person name="Wang X."/>
            <person name="Wei L."/>
            <person name="Li C."/>
            <person name="Ma Q."/>
            <person name="Ju M."/>
            <person name="Zhao R."/>
            <person name="Li G."/>
            <person name="Mu C."/>
            <person name="Tian Q."/>
            <person name="Mei H."/>
            <person name="Zhang T."/>
            <person name="Gao T."/>
            <person name="Zhang H."/>
        </authorList>
    </citation>
    <scope>NUCLEOTIDE SEQUENCE</scope>
    <source>
        <strain evidence="2">3651</strain>
    </source>
</reference>